<evidence type="ECO:0000256" key="3">
    <source>
        <dbReference type="SAM" id="SignalP"/>
    </source>
</evidence>
<dbReference type="OrthoDB" id="7901229at2759"/>
<dbReference type="Pfam" id="PF15430">
    <property type="entry name" value="SVWC"/>
    <property type="match status" value="1"/>
</dbReference>
<sequence>MHYGNSWLCIGLLLLAAGQLTDAATSLVSYHDDAHPGKCTASETDILSPGETTITSKFCAKITCENEDGLAQIAGCIPQAPLAGCRWGPRLNKTAPYPECCERIQICA</sequence>
<evidence type="ECO:0000256" key="2">
    <source>
        <dbReference type="ARBA" id="ARBA00022525"/>
    </source>
</evidence>
<comment type="subcellular location">
    <subcellularLocation>
        <location evidence="1">Secreted</location>
    </subcellularLocation>
</comment>
<keyword evidence="3" id="KW-0732">Signal</keyword>
<dbReference type="PANTHER" id="PTHR39957:SF1">
    <property type="entry name" value="AT09846P1-RELATED"/>
    <property type="match status" value="1"/>
</dbReference>
<name>A0A034WRK6_BACDO</name>
<feature type="signal peptide" evidence="3">
    <location>
        <begin position="1"/>
        <end position="23"/>
    </location>
</feature>
<dbReference type="PANTHER" id="PTHR39957">
    <property type="entry name" value="AT09846P1-RELATED"/>
    <property type="match status" value="1"/>
</dbReference>
<reference evidence="5" key="1">
    <citation type="journal article" date="2014" name="BMC Genomics">
        <title>Characterizing the developmental transcriptome of the oriental fruit fly, Bactrocera dorsalis (Diptera: Tephritidae) through comparative genomic analysis with Drosophila melanogaster utilizing modENCODE datasets.</title>
        <authorList>
            <person name="Geib S.M."/>
            <person name="Calla B."/>
            <person name="Hall B."/>
            <person name="Hou S."/>
            <person name="Manoukis N.C."/>
        </authorList>
    </citation>
    <scope>NUCLEOTIDE SEQUENCE</scope>
    <source>
        <strain evidence="5">Punador</strain>
    </source>
</reference>
<dbReference type="SMART" id="SM01318">
    <property type="entry name" value="SVWC"/>
    <property type="match status" value="1"/>
</dbReference>
<protein>
    <recommendedName>
        <fullName evidence="4">Single domain-containing protein</fullName>
    </recommendedName>
</protein>
<dbReference type="GeneID" id="105228589"/>
<dbReference type="InterPro" id="IPR029277">
    <property type="entry name" value="SVWC_dom"/>
</dbReference>
<dbReference type="AlphaFoldDB" id="A0A034WRK6"/>
<dbReference type="KEGG" id="bdr:105228589"/>
<evidence type="ECO:0000256" key="1">
    <source>
        <dbReference type="ARBA" id="ARBA00004613"/>
    </source>
</evidence>
<proteinExistence type="predicted"/>
<dbReference type="EMBL" id="GAKP01002132">
    <property type="protein sequence ID" value="JAC56820.1"/>
    <property type="molecule type" value="Transcribed_RNA"/>
</dbReference>
<dbReference type="InterPro" id="IPR053308">
    <property type="entry name" value="Vago-like"/>
</dbReference>
<feature type="domain" description="Single" evidence="4">
    <location>
        <begin position="39"/>
        <end position="107"/>
    </location>
</feature>
<organism evidence="5">
    <name type="scientific">Bactrocera dorsalis</name>
    <name type="common">Oriental fruit fly</name>
    <name type="synonym">Dacus dorsalis</name>
    <dbReference type="NCBI Taxonomy" id="27457"/>
    <lineage>
        <taxon>Eukaryota</taxon>
        <taxon>Metazoa</taxon>
        <taxon>Ecdysozoa</taxon>
        <taxon>Arthropoda</taxon>
        <taxon>Hexapoda</taxon>
        <taxon>Insecta</taxon>
        <taxon>Pterygota</taxon>
        <taxon>Neoptera</taxon>
        <taxon>Endopterygota</taxon>
        <taxon>Diptera</taxon>
        <taxon>Brachycera</taxon>
        <taxon>Muscomorpha</taxon>
        <taxon>Tephritoidea</taxon>
        <taxon>Tephritidae</taxon>
        <taxon>Bactrocera</taxon>
        <taxon>Bactrocera</taxon>
    </lineage>
</organism>
<evidence type="ECO:0000313" key="5">
    <source>
        <dbReference type="EMBL" id="JAC56820.1"/>
    </source>
</evidence>
<dbReference type="RefSeq" id="XP_011206772.2">
    <property type="nucleotide sequence ID" value="XM_011208470.4"/>
</dbReference>
<keyword evidence="2" id="KW-0964">Secreted</keyword>
<accession>A0A034WRK6</accession>
<dbReference type="GO" id="GO:0005576">
    <property type="term" value="C:extracellular region"/>
    <property type="evidence" value="ECO:0007669"/>
    <property type="project" value="UniProtKB-SubCell"/>
</dbReference>
<feature type="chain" id="PRO_5044538009" description="Single domain-containing protein" evidence="3">
    <location>
        <begin position="24"/>
        <end position="108"/>
    </location>
</feature>
<evidence type="ECO:0000259" key="4">
    <source>
        <dbReference type="SMART" id="SM01318"/>
    </source>
</evidence>